<dbReference type="RefSeq" id="WP_394317605.1">
    <property type="nucleotide sequence ID" value="NZ_JBHMQU010000004.1"/>
</dbReference>
<dbReference type="InterPro" id="IPR018728">
    <property type="entry name" value="DUF2268"/>
</dbReference>
<gene>
    <name evidence="3" type="ORF">ACFHYO_00680</name>
</gene>
<dbReference type="GO" id="GO:0008233">
    <property type="term" value="F:peptidase activity"/>
    <property type="evidence" value="ECO:0007669"/>
    <property type="project" value="UniProtKB-KW"/>
</dbReference>
<dbReference type="EMBL" id="JBHMQU010000004">
    <property type="protein sequence ID" value="MFC0810630.1"/>
    <property type="molecule type" value="Genomic_DNA"/>
</dbReference>
<evidence type="ECO:0000256" key="1">
    <source>
        <dbReference type="SAM" id="MobiDB-lite"/>
    </source>
</evidence>
<evidence type="ECO:0000313" key="4">
    <source>
        <dbReference type="Proteomes" id="UP001589920"/>
    </source>
</evidence>
<accession>A0ABV6T039</accession>
<feature type="domain" description="DUF2268" evidence="2">
    <location>
        <begin position="27"/>
        <end position="201"/>
    </location>
</feature>
<name>A0ABV6T039_9RHOB</name>
<evidence type="ECO:0000259" key="2">
    <source>
        <dbReference type="Pfam" id="PF10026"/>
    </source>
</evidence>
<feature type="region of interest" description="Disordered" evidence="1">
    <location>
        <begin position="211"/>
        <end position="256"/>
    </location>
</feature>
<keyword evidence="4" id="KW-1185">Reference proteome</keyword>
<reference evidence="3 4" key="1">
    <citation type="submission" date="2024-09" db="EMBL/GenBank/DDBJ databases">
        <authorList>
            <person name="Sun Q."/>
            <person name="Mori K."/>
        </authorList>
    </citation>
    <scope>NUCLEOTIDE SEQUENCE [LARGE SCALE GENOMIC DNA]</scope>
    <source>
        <strain evidence="3 4">KCTC 42086</strain>
    </source>
</reference>
<proteinExistence type="predicted"/>
<keyword evidence="3" id="KW-0645">Protease</keyword>
<dbReference type="GO" id="GO:0006508">
    <property type="term" value="P:proteolysis"/>
    <property type="evidence" value="ECO:0007669"/>
    <property type="project" value="UniProtKB-KW"/>
</dbReference>
<feature type="compositionally biased region" description="Acidic residues" evidence="1">
    <location>
        <begin position="218"/>
        <end position="228"/>
    </location>
</feature>
<comment type="caution">
    <text evidence="3">The sequence shown here is derived from an EMBL/GenBank/DDBJ whole genome shotgun (WGS) entry which is preliminary data.</text>
</comment>
<evidence type="ECO:0000313" key="3">
    <source>
        <dbReference type="EMBL" id="MFC0810630.1"/>
    </source>
</evidence>
<protein>
    <submittedName>
        <fullName evidence="3">DUF2268 domain-containing putative Zn-dependent protease</fullName>
    </submittedName>
</protein>
<keyword evidence="3" id="KW-0378">Hydrolase</keyword>
<organism evidence="3 4">
    <name type="scientific">Paracoccus panacisoli</name>
    <dbReference type="NCBI Taxonomy" id="1510163"/>
    <lineage>
        <taxon>Bacteria</taxon>
        <taxon>Pseudomonadati</taxon>
        <taxon>Pseudomonadota</taxon>
        <taxon>Alphaproteobacteria</taxon>
        <taxon>Rhodobacterales</taxon>
        <taxon>Paracoccaceae</taxon>
        <taxon>Paracoccus</taxon>
    </lineage>
</organism>
<sequence length="256" mass="27060">MTYYQLHPLNARHGLTAVLPGLRATVAEAVRLTQAHAALPDFDVTVRVDPDRCIPGWGVGGLAPAPGVIEIALIPDLCTPERLIRTLVHEFHHLIRWDGPGYGRTLGEALVSEGLAGQFVCEVLGGPPDPWDQTPVAEGLAKRAIAEWSRPGYDHGAWFFGQGEMRRWVGYGLGARIVAEALAAAPDATAVTLATAPAEQFRPVLRRLASRAAGGETAAEDEAVDGDGEGAASLSEQTNISSPADAAGETERPAPR</sequence>
<dbReference type="Pfam" id="PF10026">
    <property type="entry name" value="DUF2268"/>
    <property type="match status" value="1"/>
</dbReference>
<dbReference type="Proteomes" id="UP001589920">
    <property type="component" value="Unassembled WGS sequence"/>
</dbReference>